<sequence>MQKTPSFFQALCLALTAAAVILLIVVFGGLVIFPTPEALIAALTSEEIWFAVQLSLITAVTSTFCCVAAAVPVAYIMTRKPFAGKRWVNILLNLPLSLPPLVAGVALLIFLSPVTSPVGQFLSGFGIFIVYTPIAIVIAQFFVNLPYMIRIARSTFAMISPRYEHVARTLGCSEWRAFSQVTLPMAKSGLAAGIVITWSKAMGEFGAVLMLAGAIAMKTETLPIALFLNMSTGDLDMAIAAALILLIISGATLLIVEYAGDGRSTIYA</sequence>
<dbReference type="Gene3D" id="1.10.3720.10">
    <property type="entry name" value="MetI-like"/>
    <property type="match status" value="1"/>
</dbReference>
<keyword evidence="3" id="KW-0500">Molybdenum</keyword>
<feature type="transmembrane region" description="Helical" evidence="8">
    <location>
        <begin position="48"/>
        <end position="75"/>
    </location>
</feature>
<feature type="transmembrane region" description="Helical" evidence="8">
    <location>
        <begin position="122"/>
        <end position="143"/>
    </location>
</feature>
<dbReference type="NCBIfam" id="TIGR02141">
    <property type="entry name" value="modB_ABC"/>
    <property type="match status" value="1"/>
</dbReference>
<keyword evidence="7 8" id="KW-0472">Membrane</keyword>
<feature type="domain" description="ABC transmembrane type-1" evidence="9">
    <location>
        <begin position="52"/>
        <end position="256"/>
    </location>
</feature>
<dbReference type="Proteomes" id="UP001141422">
    <property type="component" value="Unassembled WGS sequence"/>
</dbReference>
<dbReference type="InterPro" id="IPR049783">
    <property type="entry name" value="ABC_perm_TupB-like"/>
</dbReference>
<evidence type="ECO:0000256" key="1">
    <source>
        <dbReference type="ARBA" id="ARBA00004141"/>
    </source>
</evidence>
<name>A0ABT4IGU9_9EURY</name>
<keyword evidence="6" id="KW-0764">Sulfate transport</keyword>
<dbReference type="NCBIfam" id="NF038017">
    <property type="entry name" value="ABC_perm1"/>
    <property type="match status" value="1"/>
</dbReference>
<evidence type="ECO:0000256" key="7">
    <source>
        <dbReference type="ARBA" id="ARBA00023136"/>
    </source>
</evidence>
<accession>A0ABT4IGU9</accession>
<keyword evidence="5 8" id="KW-1133">Transmembrane helix</keyword>
<dbReference type="InterPro" id="IPR011867">
    <property type="entry name" value="ModB_ABC"/>
</dbReference>
<dbReference type="NCBIfam" id="TIGR01581">
    <property type="entry name" value="Mo_ABC_porter"/>
    <property type="match status" value="1"/>
</dbReference>
<dbReference type="PANTHER" id="PTHR30406">
    <property type="entry name" value="SULFATE TRANSPORT SYSTEM PERMEASE PROTEIN"/>
    <property type="match status" value="1"/>
</dbReference>
<evidence type="ECO:0000259" key="9">
    <source>
        <dbReference type="PROSITE" id="PS50928"/>
    </source>
</evidence>
<comment type="subcellular location">
    <subcellularLocation>
        <location evidence="8">Cell membrane</location>
        <topology evidence="8">Multi-pass membrane protein</topology>
    </subcellularLocation>
    <subcellularLocation>
        <location evidence="1">Membrane</location>
        <topology evidence="1">Multi-pass membrane protein</topology>
    </subcellularLocation>
</comment>
<dbReference type="SUPFAM" id="SSF161098">
    <property type="entry name" value="MetI-like"/>
    <property type="match status" value="1"/>
</dbReference>
<dbReference type="InterPro" id="IPR035906">
    <property type="entry name" value="MetI-like_sf"/>
</dbReference>
<dbReference type="RefSeq" id="WP_268925165.1">
    <property type="nucleotide sequence ID" value="NZ_JAPTGB010000013.1"/>
</dbReference>
<dbReference type="InterPro" id="IPR005667">
    <property type="entry name" value="Sulph_transpt2"/>
</dbReference>
<evidence type="ECO:0000256" key="3">
    <source>
        <dbReference type="ARBA" id="ARBA00022505"/>
    </source>
</evidence>
<evidence type="ECO:0000256" key="4">
    <source>
        <dbReference type="ARBA" id="ARBA00022692"/>
    </source>
</evidence>
<keyword evidence="11" id="KW-1185">Reference proteome</keyword>
<dbReference type="PROSITE" id="PS50928">
    <property type="entry name" value="ABC_TM1"/>
    <property type="match status" value="1"/>
</dbReference>
<dbReference type="EMBL" id="JAPTGB010000013">
    <property type="protein sequence ID" value="MCZ0860968.1"/>
    <property type="molecule type" value="Genomic_DNA"/>
</dbReference>
<feature type="transmembrane region" description="Helical" evidence="8">
    <location>
        <begin position="190"/>
        <end position="217"/>
    </location>
</feature>
<dbReference type="Pfam" id="PF00528">
    <property type="entry name" value="BPD_transp_1"/>
    <property type="match status" value="1"/>
</dbReference>
<keyword evidence="4 8" id="KW-0812">Transmembrane</keyword>
<reference evidence="10" key="1">
    <citation type="submission" date="2022-12" db="EMBL/GenBank/DDBJ databases">
        <title>Isolation and characterisation of novel Methanocorpusculum spp. from native Australian herbivores indicates the genus is ancestrally host-associated.</title>
        <authorList>
            <person name="Volmer J.G."/>
            <person name="Soo R.M."/>
            <person name="Evans P.N."/>
            <person name="Hoedt E.C."/>
            <person name="Astorga Alsina A.L."/>
            <person name="Woodcroft B.J."/>
            <person name="Tyson G.W."/>
            <person name="Hugenholtz P."/>
            <person name="Morrison M."/>
        </authorList>
    </citation>
    <scope>NUCLEOTIDE SEQUENCE</scope>
    <source>
        <strain evidence="10">MG</strain>
    </source>
</reference>
<feature type="transmembrane region" description="Helical" evidence="8">
    <location>
        <begin position="237"/>
        <end position="256"/>
    </location>
</feature>
<dbReference type="InterPro" id="IPR006469">
    <property type="entry name" value="NifC_ABC_porter"/>
</dbReference>
<comment type="caution">
    <text evidence="10">The sequence shown here is derived from an EMBL/GenBank/DDBJ whole genome shotgun (WGS) entry which is preliminary data.</text>
</comment>
<organism evidence="10 11">
    <name type="scientific">Methanocorpusculum petauri</name>
    <dbReference type="NCBI Taxonomy" id="3002863"/>
    <lineage>
        <taxon>Archaea</taxon>
        <taxon>Methanobacteriati</taxon>
        <taxon>Methanobacteriota</taxon>
        <taxon>Stenosarchaea group</taxon>
        <taxon>Methanomicrobia</taxon>
        <taxon>Methanomicrobiales</taxon>
        <taxon>Methanocorpusculaceae</taxon>
        <taxon>Methanocorpusculum</taxon>
    </lineage>
</organism>
<feature type="transmembrane region" description="Helical" evidence="8">
    <location>
        <begin position="7"/>
        <end position="33"/>
    </location>
</feature>
<evidence type="ECO:0000256" key="2">
    <source>
        <dbReference type="ARBA" id="ARBA00022448"/>
    </source>
</evidence>
<evidence type="ECO:0000256" key="5">
    <source>
        <dbReference type="ARBA" id="ARBA00022989"/>
    </source>
</evidence>
<feature type="transmembrane region" description="Helical" evidence="8">
    <location>
        <begin position="87"/>
        <end position="110"/>
    </location>
</feature>
<dbReference type="CDD" id="cd06261">
    <property type="entry name" value="TM_PBP2"/>
    <property type="match status" value="1"/>
</dbReference>
<proteinExistence type="inferred from homology"/>
<evidence type="ECO:0000313" key="11">
    <source>
        <dbReference type="Proteomes" id="UP001141422"/>
    </source>
</evidence>
<protein>
    <submittedName>
        <fullName evidence="10">ABC transporter permease</fullName>
    </submittedName>
</protein>
<keyword evidence="2 8" id="KW-0813">Transport</keyword>
<evidence type="ECO:0000256" key="8">
    <source>
        <dbReference type="RuleBase" id="RU363032"/>
    </source>
</evidence>
<gene>
    <name evidence="10" type="ORF">O0S10_06985</name>
</gene>
<evidence type="ECO:0000313" key="10">
    <source>
        <dbReference type="EMBL" id="MCZ0860968.1"/>
    </source>
</evidence>
<dbReference type="PANTHER" id="PTHR30406:SF8">
    <property type="entry name" value="SULFATE TRANSPORT SYSTEM PERMEASE PROTEIN CYST"/>
    <property type="match status" value="1"/>
</dbReference>
<dbReference type="InterPro" id="IPR000515">
    <property type="entry name" value="MetI-like"/>
</dbReference>
<comment type="similarity">
    <text evidence="8">Belongs to the binding-protein-dependent transport system permease family.</text>
</comment>
<evidence type="ECO:0000256" key="6">
    <source>
        <dbReference type="ARBA" id="ARBA00023032"/>
    </source>
</evidence>